<reference evidence="1 2" key="1">
    <citation type="journal article" date="2019" name="Environ. Microbiol.">
        <title>Species interactions and distinct microbial communities in high Arctic permafrost affected cryosols are associated with the CH4 and CO2 gas fluxes.</title>
        <authorList>
            <person name="Altshuler I."/>
            <person name="Hamel J."/>
            <person name="Turney S."/>
            <person name="Magnuson E."/>
            <person name="Levesque R."/>
            <person name="Greer C."/>
            <person name="Whyte L.G."/>
        </authorList>
    </citation>
    <scope>NUCLEOTIDE SEQUENCE [LARGE SCALE GENOMIC DNA]</scope>
    <source>
        <strain evidence="1 2">S9.2P</strain>
    </source>
</reference>
<name>A0A502GXV7_9BACT</name>
<organism evidence="1 2">
    <name type="scientific">Hymenobacter nivis</name>
    <dbReference type="NCBI Taxonomy" id="1850093"/>
    <lineage>
        <taxon>Bacteria</taxon>
        <taxon>Pseudomonadati</taxon>
        <taxon>Bacteroidota</taxon>
        <taxon>Cytophagia</taxon>
        <taxon>Cytophagales</taxon>
        <taxon>Hymenobacteraceae</taxon>
        <taxon>Hymenobacter</taxon>
    </lineage>
</organism>
<dbReference type="AlphaFoldDB" id="A0A502GXV7"/>
<evidence type="ECO:0000313" key="2">
    <source>
        <dbReference type="Proteomes" id="UP000317646"/>
    </source>
</evidence>
<evidence type="ECO:0000313" key="1">
    <source>
        <dbReference type="EMBL" id="TPG65803.1"/>
    </source>
</evidence>
<dbReference type="EMBL" id="RCYZ01000004">
    <property type="protein sequence ID" value="TPG65803.1"/>
    <property type="molecule type" value="Genomic_DNA"/>
</dbReference>
<dbReference type="RefSeq" id="WP_140466452.1">
    <property type="nucleotide sequence ID" value="NZ_RCYZ01000004.1"/>
</dbReference>
<proteinExistence type="predicted"/>
<protein>
    <recommendedName>
        <fullName evidence="3">DUF4846 domain-containing protein</fullName>
    </recommendedName>
</protein>
<comment type="caution">
    <text evidence="1">The sequence shown here is derived from an EMBL/GenBank/DDBJ whole genome shotgun (WGS) entry which is preliminary data.</text>
</comment>
<accession>A0A502GXV7</accession>
<dbReference type="InterPro" id="IPR032315">
    <property type="entry name" value="DUF4846"/>
</dbReference>
<dbReference type="OrthoDB" id="5511471at2"/>
<sequence length="285" mass="30712">MALSFLFTAALAAQLLGLPVGAPGAPARHPAYPWLGQPGRPGQALAARFAVPAGCRRVEAAAGTWGAWLRGLPLRPAGTPARLYNGRLKDRQDVVAAVVDIDVGPTDLQQCADAVIRLRAEYLFALDPNRVHFHLTTGYDFWFSDYVAGRTFRVVEEEVQPAPKPVETPTHAALARYLVPTFGYAGTLSLRRELEPVLLAEVLPGDVLIHGGAPGHAVLVVDVAENLATGQRFMLLAQSYMPAQSVHVLRNVAEPALGAWFRVQPAAARVATPEWDFASSELGRF</sequence>
<dbReference type="Pfam" id="PF16138">
    <property type="entry name" value="DUF4846"/>
    <property type="match status" value="1"/>
</dbReference>
<dbReference type="Proteomes" id="UP000317646">
    <property type="component" value="Unassembled WGS sequence"/>
</dbReference>
<evidence type="ECO:0008006" key="3">
    <source>
        <dbReference type="Google" id="ProtNLM"/>
    </source>
</evidence>
<keyword evidence="2" id="KW-1185">Reference proteome</keyword>
<gene>
    <name evidence="1" type="ORF">EAH73_10425</name>
</gene>